<dbReference type="PROSITE" id="PS00135">
    <property type="entry name" value="TRYPSIN_SER"/>
    <property type="match status" value="1"/>
</dbReference>
<dbReference type="Pfam" id="PF00089">
    <property type="entry name" value="Trypsin"/>
    <property type="match status" value="1"/>
</dbReference>
<dbReference type="InterPro" id="IPR001314">
    <property type="entry name" value="Peptidase_S1A"/>
</dbReference>
<accession>A0A2P6V2B8</accession>
<dbReference type="FunFam" id="2.40.10.10:FF:000068">
    <property type="entry name" value="transmembrane protease serine 2"/>
    <property type="match status" value="1"/>
</dbReference>
<reference evidence="5 6" key="1">
    <citation type="journal article" date="2018" name="Plant J.">
        <title>Genome sequences of Chlorella sorokiniana UTEX 1602 and Micractinium conductrix SAG 241.80: implications to maltose excretion by a green alga.</title>
        <authorList>
            <person name="Arriola M.B."/>
            <person name="Velmurugan N."/>
            <person name="Zhang Y."/>
            <person name="Plunkett M.H."/>
            <person name="Hondzo H."/>
            <person name="Barney B.M."/>
        </authorList>
    </citation>
    <scope>NUCLEOTIDE SEQUENCE [LARGE SCALE GENOMIC DNA]</scope>
    <source>
        <strain evidence="5 6">SAG 241.80</strain>
    </source>
</reference>
<dbReference type="PANTHER" id="PTHR24276">
    <property type="entry name" value="POLYSERASE-RELATED"/>
    <property type="match status" value="1"/>
</dbReference>
<gene>
    <name evidence="5" type="ORF">C2E20_8196</name>
</gene>
<organism evidence="5 6">
    <name type="scientific">Micractinium conductrix</name>
    <dbReference type="NCBI Taxonomy" id="554055"/>
    <lineage>
        <taxon>Eukaryota</taxon>
        <taxon>Viridiplantae</taxon>
        <taxon>Chlorophyta</taxon>
        <taxon>core chlorophytes</taxon>
        <taxon>Trebouxiophyceae</taxon>
        <taxon>Chlorellales</taxon>
        <taxon>Chlorellaceae</taxon>
        <taxon>Chlorella clade</taxon>
        <taxon>Micractinium</taxon>
    </lineage>
</organism>
<keyword evidence="2" id="KW-1015">Disulfide bond</keyword>
<dbReference type="EMBL" id="LHPF02000040">
    <property type="protein sequence ID" value="PSC68221.1"/>
    <property type="molecule type" value="Genomic_DNA"/>
</dbReference>
<dbReference type="AlphaFoldDB" id="A0A2P6V2B8"/>
<dbReference type="CDD" id="cd00190">
    <property type="entry name" value="Tryp_SPc"/>
    <property type="match status" value="1"/>
</dbReference>
<dbReference type="InterPro" id="IPR033116">
    <property type="entry name" value="TRYPSIN_SER"/>
</dbReference>
<feature type="signal peptide" evidence="3">
    <location>
        <begin position="1"/>
        <end position="27"/>
    </location>
</feature>
<dbReference type="Gene3D" id="2.40.10.10">
    <property type="entry name" value="Trypsin-like serine proteases"/>
    <property type="match status" value="1"/>
</dbReference>
<keyword evidence="3" id="KW-0732">Signal</keyword>
<dbReference type="InterPro" id="IPR043504">
    <property type="entry name" value="Peptidase_S1_PA_chymotrypsin"/>
</dbReference>
<dbReference type="PROSITE" id="PS50240">
    <property type="entry name" value="TRYPSIN_DOM"/>
    <property type="match status" value="1"/>
</dbReference>
<name>A0A2P6V2B8_9CHLO</name>
<dbReference type="Proteomes" id="UP000239649">
    <property type="component" value="Unassembled WGS sequence"/>
</dbReference>
<dbReference type="InterPro" id="IPR001254">
    <property type="entry name" value="Trypsin_dom"/>
</dbReference>
<dbReference type="STRING" id="554055.A0A2P6V2B8"/>
<comment type="similarity">
    <text evidence="1">Belongs to the peptidase S1 family.</text>
</comment>
<evidence type="ECO:0000256" key="3">
    <source>
        <dbReference type="SAM" id="SignalP"/>
    </source>
</evidence>
<dbReference type="GO" id="GO:0006508">
    <property type="term" value="P:proteolysis"/>
    <property type="evidence" value="ECO:0007669"/>
    <property type="project" value="InterPro"/>
</dbReference>
<feature type="chain" id="PRO_5015143547" evidence="3">
    <location>
        <begin position="28"/>
        <end position="321"/>
    </location>
</feature>
<dbReference type="PRINTS" id="PR00722">
    <property type="entry name" value="CHYMOTRYPSIN"/>
</dbReference>
<evidence type="ECO:0000313" key="5">
    <source>
        <dbReference type="EMBL" id="PSC68221.1"/>
    </source>
</evidence>
<evidence type="ECO:0000256" key="1">
    <source>
        <dbReference type="ARBA" id="ARBA00007664"/>
    </source>
</evidence>
<dbReference type="InterPro" id="IPR050430">
    <property type="entry name" value="Peptidase_S1"/>
</dbReference>
<dbReference type="SUPFAM" id="SSF50494">
    <property type="entry name" value="Trypsin-like serine proteases"/>
    <property type="match status" value="1"/>
</dbReference>
<protein>
    <submittedName>
        <fullName evidence="5">Trypsin isoform A</fullName>
    </submittedName>
</protein>
<evidence type="ECO:0000313" key="6">
    <source>
        <dbReference type="Proteomes" id="UP000239649"/>
    </source>
</evidence>
<proteinExistence type="inferred from homology"/>
<evidence type="ECO:0000256" key="2">
    <source>
        <dbReference type="ARBA" id="ARBA00023157"/>
    </source>
</evidence>
<dbReference type="SMART" id="SM00020">
    <property type="entry name" value="Tryp_SPc"/>
    <property type="match status" value="1"/>
</dbReference>
<dbReference type="FunFam" id="2.40.10.10:FF:000002">
    <property type="entry name" value="Transmembrane protease serine"/>
    <property type="match status" value="1"/>
</dbReference>
<dbReference type="OrthoDB" id="512168at2759"/>
<keyword evidence="6" id="KW-1185">Reference proteome</keyword>
<dbReference type="PANTHER" id="PTHR24276:SF98">
    <property type="entry name" value="FI18310P1-RELATED"/>
    <property type="match status" value="1"/>
</dbReference>
<dbReference type="GO" id="GO:0004252">
    <property type="term" value="F:serine-type endopeptidase activity"/>
    <property type="evidence" value="ECO:0007669"/>
    <property type="project" value="InterPro"/>
</dbReference>
<comment type="caution">
    <text evidence="5">The sequence shown here is derived from an EMBL/GenBank/DDBJ whole genome shotgun (WGS) entry which is preliminary data.</text>
</comment>
<sequence length="321" mass="33046">MTRRRLPPLPALAGALLLLAASHLAAAQLPATRIVGGAPAPSNRFPYLASLRTGDGSHFCGGALVAPAVVATAAHCVEGQSVAQVHIGRRYLQTSESGYIVRSVAKAVVHPGYDAYSNENDVALLLLDSDTGRAALALAPAALQLADGQQLSVAGWGATSEGALYLSETLMYVNVSHIAYSRCSPLFPAGSLAAGMMCAGELAGGKDSCQGDSGGPLIRLGSTPGADVAVGVVSWGWGCARAGLPGLASKSQAELCRCSFDGYSGVTSVEGRRGCQRHSSSRDSYRKHCYVVGGIACSARGVTPSRQFPGAAWKECRNDKD</sequence>
<dbReference type="InterPro" id="IPR009003">
    <property type="entry name" value="Peptidase_S1_PA"/>
</dbReference>
<evidence type="ECO:0000259" key="4">
    <source>
        <dbReference type="PROSITE" id="PS50240"/>
    </source>
</evidence>
<feature type="domain" description="Peptidase S1" evidence="4">
    <location>
        <begin position="34"/>
        <end position="285"/>
    </location>
</feature>